<organism evidence="2 3">
    <name type="scientific">Penicillium subrubescens</name>
    <dbReference type="NCBI Taxonomy" id="1316194"/>
    <lineage>
        <taxon>Eukaryota</taxon>
        <taxon>Fungi</taxon>
        <taxon>Dikarya</taxon>
        <taxon>Ascomycota</taxon>
        <taxon>Pezizomycotina</taxon>
        <taxon>Eurotiomycetes</taxon>
        <taxon>Eurotiomycetidae</taxon>
        <taxon>Eurotiales</taxon>
        <taxon>Aspergillaceae</taxon>
        <taxon>Penicillium</taxon>
    </lineage>
</organism>
<reference evidence="2 3" key="1">
    <citation type="submission" date="2016-10" db="EMBL/GenBank/DDBJ databases">
        <title>Genome sequence of the ascomycete fungus Penicillium subrubescens.</title>
        <authorList>
            <person name="De Vries R.P."/>
            <person name="Peng M."/>
            <person name="Dilokpimol A."/>
            <person name="Hilden K."/>
            <person name="Makela M.R."/>
            <person name="Grigoriev I."/>
            <person name="Riley R."/>
            <person name="Granchi Z."/>
        </authorList>
    </citation>
    <scope>NUCLEOTIDE SEQUENCE [LARGE SCALE GENOMIC DNA]</scope>
    <source>
        <strain evidence="2 3">CBS 132785</strain>
    </source>
</reference>
<name>A0A1Q5TK51_9EURO</name>
<keyword evidence="3" id="KW-1185">Reference proteome</keyword>
<dbReference type="AlphaFoldDB" id="A0A1Q5TK51"/>
<comment type="caution">
    <text evidence="2">The sequence shown here is derived from an EMBL/GenBank/DDBJ whole genome shotgun (WGS) entry which is preliminary data.</text>
</comment>
<evidence type="ECO:0000313" key="3">
    <source>
        <dbReference type="Proteomes" id="UP000186955"/>
    </source>
</evidence>
<protein>
    <submittedName>
        <fullName evidence="2">Uncharacterized protein</fullName>
    </submittedName>
</protein>
<evidence type="ECO:0000256" key="1">
    <source>
        <dbReference type="SAM" id="MobiDB-lite"/>
    </source>
</evidence>
<feature type="region of interest" description="Disordered" evidence="1">
    <location>
        <begin position="137"/>
        <end position="173"/>
    </location>
</feature>
<sequence length="200" mass="22266">MDNIHVYVRLRPQAAIALTFPPSQKVSRSTNICFSSFSYAVKSYQKIERAIESVSLGDNEKVGDYEGVKASTGTNKIASLVATINTVINKNIQLNKRVTSIEVKAQATSLSPGRGAAPYDVKASENRSTEFHQLVNIDNNPHRKRPSLPETKENPKKRRKDGSRGFQAGQRWARGEWSVRETDRAYVRVREGGCVSKLTS</sequence>
<evidence type="ECO:0000313" key="2">
    <source>
        <dbReference type="EMBL" id="OKP00606.1"/>
    </source>
</evidence>
<dbReference type="Proteomes" id="UP000186955">
    <property type="component" value="Unassembled WGS sequence"/>
</dbReference>
<proteinExistence type="predicted"/>
<gene>
    <name evidence="2" type="ORF">PENSUB_7751</name>
</gene>
<accession>A0A1Q5TK51</accession>
<dbReference type="EMBL" id="MNBE01000645">
    <property type="protein sequence ID" value="OKP00606.1"/>
    <property type="molecule type" value="Genomic_DNA"/>
</dbReference>